<dbReference type="GO" id="GO:0000776">
    <property type="term" value="C:kinetochore"/>
    <property type="evidence" value="ECO:0007669"/>
    <property type="project" value="UniProtKB-KW"/>
</dbReference>
<evidence type="ECO:0000259" key="5">
    <source>
        <dbReference type="PROSITE" id="PS50011"/>
    </source>
</evidence>
<dbReference type="GO" id="GO:0004672">
    <property type="term" value="F:protein kinase activity"/>
    <property type="evidence" value="ECO:0007669"/>
    <property type="project" value="InterPro"/>
</dbReference>
<proteinExistence type="predicted"/>
<feature type="domain" description="Protein kinase" evidence="5">
    <location>
        <begin position="224"/>
        <end position="527"/>
    </location>
</feature>
<keyword evidence="8" id="KW-1185">Reference proteome</keyword>
<dbReference type="STRING" id="63057.A0A2P5DNI9"/>
<dbReference type="PROSITE" id="PS50011">
    <property type="entry name" value="PROTEIN_KINASE_DOM"/>
    <property type="match status" value="1"/>
</dbReference>
<dbReference type="Proteomes" id="UP000237000">
    <property type="component" value="Unassembled WGS sequence"/>
</dbReference>
<accession>A0A2P5DNI9</accession>
<dbReference type="InterPro" id="IPR015661">
    <property type="entry name" value="Bub1/Mad3"/>
</dbReference>
<dbReference type="GO" id="GO:0032991">
    <property type="term" value="C:protein-containing complex"/>
    <property type="evidence" value="ECO:0007669"/>
    <property type="project" value="UniProtKB-ARBA"/>
</dbReference>
<dbReference type="SMART" id="SM00777">
    <property type="entry name" value="Mad3_BUB1_I"/>
    <property type="match status" value="1"/>
</dbReference>
<protein>
    <submittedName>
        <fullName evidence="7">Mitotic spindle checkpoint protein Bub1/Mad</fullName>
    </submittedName>
</protein>
<dbReference type="InterPro" id="IPR011009">
    <property type="entry name" value="Kinase-like_dom_sf"/>
</dbReference>
<dbReference type="InterPro" id="IPR000719">
    <property type="entry name" value="Prot_kinase_dom"/>
</dbReference>
<dbReference type="InParanoid" id="A0A2P5DNI9"/>
<dbReference type="GO" id="GO:0007094">
    <property type="term" value="P:mitotic spindle assembly checkpoint signaling"/>
    <property type="evidence" value="ECO:0007669"/>
    <property type="project" value="InterPro"/>
</dbReference>
<feature type="domain" description="BUB1 N-terminal" evidence="6">
    <location>
        <begin position="1"/>
        <end position="166"/>
    </location>
</feature>
<sequence>MAIYPESQAPTSLHDPLLPWLWSIRKALEDLKSGNDSGLDLSKLVSDCIKMFKDSAQYRDDIRFLKIWFLHIGFCKDFGSIFTEMLEKKICVGQSLLYVWYASYIESKGKLYDAQMVYQMGILRNAEPVEWLKKAQALFLDRVSELVNSSSLEKVDDGESIQSEESHINPWSSSTMKNLLRRTNTQITKYDGCRSINKPYSGKVALSSQNLSRNKIIEIGGRKYQIKGRAGQGGFAQVYKACLISNPDEIVALKIQKPPFPWEFYMYRQLDQRILAEDRSSFGFAERMHLYSDCSILVCDYLANGTLQDAINSYVVTGKSMEEVLCIYYTIEMLYMLETLHGGGIIHGDFKPDNLLIRYARDDLVEDGFRDRSGSWRDQGLCLVDWGRGIDLRLFPDDMEFKGDCRTSGFRCIEMQQNKPWKFQVDTYGLCVIVHMMLHNSYMEIQEKPSPDGGYIYLPKSPFKRYWNVDLWKNFFTKLLNNCPGNNERNLLQDLRESFQDYMCSNPQLIRKLKELLLKQRASLCSA</sequence>
<dbReference type="GO" id="GO:0005524">
    <property type="term" value="F:ATP binding"/>
    <property type="evidence" value="ECO:0007669"/>
    <property type="project" value="InterPro"/>
</dbReference>
<comment type="caution">
    <text evidence="7">The sequence shown here is derived from an EMBL/GenBank/DDBJ whole genome shotgun (WGS) entry which is preliminary data.</text>
</comment>
<dbReference type="PANTHER" id="PTHR14030:SF4">
    <property type="entry name" value="BUB1 KINASE, ISOFORM A-RELATED"/>
    <property type="match status" value="1"/>
</dbReference>
<dbReference type="FunCoup" id="A0A2P5DNI9">
    <property type="interactions" value="1237"/>
</dbReference>
<dbReference type="SUPFAM" id="SSF56112">
    <property type="entry name" value="Protein kinase-like (PK-like)"/>
    <property type="match status" value="1"/>
</dbReference>
<dbReference type="Gene3D" id="1.10.510.10">
    <property type="entry name" value="Transferase(Phosphotransferase) domain 1"/>
    <property type="match status" value="1"/>
</dbReference>
<evidence type="ECO:0000256" key="1">
    <source>
        <dbReference type="ARBA" id="ARBA00004629"/>
    </source>
</evidence>
<keyword evidence="2" id="KW-0158">Chromosome</keyword>
<dbReference type="GO" id="GO:0051754">
    <property type="term" value="P:meiotic sister chromatid cohesion, centromeric"/>
    <property type="evidence" value="ECO:0007669"/>
    <property type="project" value="TreeGrafter"/>
</dbReference>
<dbReference type="PROSITE" id="PS51489">
    <property type="entry name" value="BUB1_N"/>
    <property type="match status" value="1"/>
</dbReference>
<keyword evidence="4" id="KW-0137">Centromere</keyword>
<dbReference type="AlphaFoldDB" id="A0A2P5DNI9"/>
<evidence type="ECO:0000313" key="8">
    <source>
        <dbReference type="Proteomes" id="UP000237000"/>
    </source>
</evidence>
<evidence type="ECO:0000259" key="6">
    <source>
        <dbReference type="PROSITE" id="PS51489"/>
    </source>
</evidence>
<evidence type="ECO:0000256" key="3">
    <source>
        <dbReference type="ARBA" id="ARBA00022838"/>
    </source>
</evidence>
<dbReference type="OrthoDB" id="248495at2759"/>
<comment type="subcellular location">
    <subcellularLocation>
        <location evidence="1">Chromosome</location>
        <location evidence="1">Centromere</location>
        <location evidence="1">Kinetochore</location>
    </subcellularLocation>
</comment>
<name>A0A2P5DNI9_TREOI</name>
<dbReference type="Pfam" id="PF00069">
    <property type="entry name" value="Pkinase"/>
    <property type="match status" value="1"/>
</dbReference>
<dbReference type="PROSITE" id="PS00108">
    <property type="entry name" value="PROTEIN_KINASE_ST"/>
    <property type="match status" value="1"/>
</dbReference>
<evidence type="ECO:0000313" key="7">
    <source>
        <dbReference type="EMBL" id="PON74852.1"/>
    </source>
</evidence>
<organism evidence="7 8">
    <name type="scientific">Trema orientale</name>
    <name type="common">Charcoal tree</name>
    <name type="synonym">Celtis orientalis</name>
    <dbReference type="NCBI Taxonomy" id="63057"/>
    <lineage>
        <taxon>Eukaryota</taxon>
        <taxon>Viridiplantae</taxon>
        <taxon>Streptophyta</taxon>
        <taxon>Embryophyta</taxon>
        <taxon>Tracheophyta</taxon>
        <taxon>Spermatophyta</taxon>
        <taxon>Magnoliopsida</taxon>
        <taxon>eudicotyledons</taxon>
        <taxon>Gunneridae</taxon>
        <taxon>Pentapetalae</taxon>
        <taxon>rosids</taxon>
        <taxon>fabids</taxon>
        <taxon>Rosales</taxon>
        <taxon>Cannabaceae</taxon>
        <taxon>Trema</taxon>
    </lineage>
</organism>
<evidence type="ECO:0000256" key="4">
    <source>
        <dbReference type="ARBA" id="ARBA00023328"/>
    </source>
</evidence>
<evidence type="ECO:0000256" key="2">
    <source>
        <dbReference type="ARBA" id="ARBA00022454"/>
    </source>
</evidence>
<dbReference type="PANTHER" id="PTHR14030">
    <property type="entry name" value="MITOTIC CHECKPOINT SERINE/THREONINE-PROTEIN KINASE BUB1"/>
    <property type="match status" value="1"/>
</dbReference>
<dbReference type="Pfam" id="PF08311">
    <property type="entry name" value="Mad3_BUB1_I"/>
    <property type="match status" value="1"/>
</dbReference>
<keyword evidence="3" id="KW-0995">Kinetochore</keyword>
<reference evidence="8" key="1">
    <citation type="submission" date="2016-06" db="EMBL/GenBank/DDBJ databases">
        <title>Parallel loss of symbiosis genes in relatives of nitrogen-fixing non-legume Parasponia.</title>
        <authorList>
            <person name="Van Velzen R."/>
            <person name="Holmer R."/>
            <person name="Bu F."/>
            <person name="Rutten L."/>
            <person name="Van Zeijl A."/>
            <person name="Liu W."/>
            <person name="Santuari L."/>
            <person name="Cao Q."/>
            <person name="Sharma T."/>
            <person name="Shen D."/>
            <person name="Roswanjaya Y."/>
            <person name="Wardhani T."/>
            <person name="Kalhor M.S."/>
            <person name="Jansen J."/>
            <person name="Van den Hoogen J."/>
            <person name="Gungor B."/>
            <person name="Hartog M."/>
            <person name="Hontelez J."/>
            <person name="Verver J."/>
            <person name="Yang W.-C."/>
            <person name="Schijlen E."/>
            <person name="Repin R."/>
            <person name="Schilthuizen M."/>
            <person name="Schranz E."/>
            <person name="Heidstra R."/>
            <person name="Miyata K."/>
            <person name="Fedorova E."/>
            <person name="Kohlen W."/>
            <person name="Bisseling T."/>
            <person name="Smit S."/>
            <person name="Geurts R."/>
        </authorList>
    </citation>
    <scope>NUCLEOTIDE SEQUENCE [LARGE SCALE GENOMIC DNA]</scope>
    <source>
        <strain evidence="8">cv. RG33-2</strain>
    </source>
</reference>
<dbReference type="Gene3D" id="1.25.40.430">
    <property type="match status" value="1"/>
</dbReference>
<dbReference type="EMBL" id="JXTC01000259">
    <property type="protein sequence ID" value="PON74852.1"/>
    <property type="molecule type" value="Genomic_DNA"/>
</dbReference>
<dbReference type="InterPro" id="IPR013212">
    <property type="entry name" value="Mad3/Bub1_I"/>
</dbReference>
<dbReference type="InterPro" id="IPR008271">
    <property type="entry name" value="Ser/Thr_kinase_AS"/>
</dbReference>
<gene>
    <name evidence="7" type="ORF">TorRG33x02_246260</name>
</gene>
<dbReference type="SMART" id="SM00220">
    <property type="entry name" value="S_TKc"/>
    <property type="match status" value="1"/>
</dbReference>